<dbReference type="Gene3D" id="2.115.10.20">
    <property type="entry name" value="Glycosyl hydrolase domain, family 43"/>
    <property type="match status" value="3"/>
</dbReference>
<dbReference type="SUPFAM" id="SSF75005">
    <property type="entry name" value="Arabinanase/levansucrase/invertase"/>
    <property type="match status" value="1"/>
</dbReference>
<dbReference type="GO" id="GO:0016798">
    <property type="term" value="F:hydrolase activity, acting on glycosyl bonds"/>
    <property type="evidence" value="ECO:0007669"/>
    <property type="project" value="UniProtKB-KW"/>
</dbReference>
<organism evidence="5 6">
    <name type="scientific">Murimonas intestini</name>
    <dbReference type="NCBI Taxonomy" id="1337051"/>
    <lineage>
        <taxon>Bacteria</taxon>
        <taxon>Bacillati</taxon>
        <taxon>Bacillota</taxon>
        <taxon>Clostridia</taxon>
        <taxon>Lachnospirales</taxon>
        <taxon>Lachnospiraceae</taxon>
        <taxon>Murimonas</taxon>
    </lineage>
</organism>
<comment type="similarity">
    <text evidence="1">Belongs to the glycosyl hydrolase 32 family.</text>
</comment>
<dbReference type="Proteomes" id="UP000245412">
    <property type="component" value="Unassembled WGS sequence"/>
</dbReference>
<sequence length="303" mass="34663">MEKICRGTKGGWKKYQGNPVLGGDYGTCFDISMLREDGKYRMYFSWRKKGCIATAVSDDGIHWSEPRICIGPRKTEEGWEDEVNRPVVVKRGNTYHMWYTGQYKPGQADGNSYLFYAVSKDGEEFTRVRNTPVMRPDCYWEKAAVMCPHVIWDGGQKMYRMWYSGGDQYEPAAIGYARSRDGISWEKYGGNPVFMADKSAAWEQHKAAGCQVIPFKDGYLMFYIGYRNEDYAQIGMAWSANGITEWKRSLDNPIIAPDEDGFDAEACYKPFALLVEGKWMLWYNGRNGSLEQIGLAVHDGEEL</sequence>
<dbReference type="PANTHER" id="PTHR35279:SF1">
    <property type="entry name" value="ARABINANASE_LEVANSUCRASE_INVERTASE"/>
    <property type="match status" value="1"/>
</dbReference>
<feature type="domain" description="Glycosyl hydrolase family 32 N-terminal" evidence="4">
    <location>
        <begin position="35"/>
        <end position="190"/>
    </location>
</feature>
<evidence type="ECO:0000256" key="1">
    <source>
        <dbReference type="ARBA" id="ARBA00009902"/>
    </source>
</evidence>
<proteinExistence type="inferred from homology"/>
<protein>
    <submittedName>
        <fullName evidence="5">Glycosyl hydrolase family 32</fullName>
    </submittedName>
</protein>
<evidence type="ECO:0000313" key="6">
    <source>
        <dbReference type="Proteomes" id="UP000245412"/>
    </source>
</evidence>
<comment type="caution">
    <text evidence="5">The sequence shown here is derived from an EMBL/GenBank/DDBJ whole genome shotgun (WGS) entry which is preliminary data.</text>
</comment>
<gene>
    <name evidence="5" type="ORF">C7383_103402</name>
</gene>
<reference evidence="5 6" key="1">
    <citation type="submission" date="2018-05" db="EMBL/GenBank/DDBJ databases">
        <authorList>
            <person name="Goeker M."/>
            <person name="Huntemann M."/>
            <person name="Clum A."/>
            <person name="Pillay M."/>
            <person name="Palaniappan K."/>
            <person name="Varghese N."/>
            <person name="Mikhailova N."/>
            <person name="Stamatis D."/>
            <person name="Reddy T."/>
            <person name="Daum C."/>
            <person name="Shapiro N."/>
            <person name="Ivanova N."/>
            <person name="Kyrpides N."/>
            <person name="Woyke T."/>
        </authorList>
    </citation>
    <scope>NUCLEOTIDE SEQUENCE [LARGE SCALE GENOMIC DNA]</scope>
    <source>
        <strain evidence="5 6">DSM 26524</strain>
    </source>
</reference>
<keyword evidence="3" id="KW-0326">Glycosidase</keyword>
<name>A0AB73T7H7_9FIRM</name>
<evidence type="ECO:0000256" key="2">
    <source>
        <dbReference type="ARBA" id="ARBA00022801"/>
    </source>
</evidence>
<evidence type="ECO:0000256" key="3">
    <source>
        <dbReference type="ARBA" id="ARBA00023295"/>
    </source>
</evidence>
<keyword evidence="2 5" id="KW-0378">Hydrolase</keyword>
<keyword evidence="6" id="KW-1185">Reference proteome</keyword>
<dbReference type="AlphaFoldDB" id="A0AB73T7H7"/>
<accession>A0AB73T7H7</accession>
<dbReference type="PANTHER" id="PTHR35279">
    <property type="match status" value="1"/>
</dbReference>
<dbReference type="Pfam" id="PF00251">
    <property type="entry name" value="Glyco_hydro_32N"/>
    <property type="match status" value="1"/>
</dbReference>
<evidence type="ECO:0000259" key="4">
    <source>
        <dbReference type="Pfam" id="PF00251"/>
    </source>
</evidence>
<dbReference type="EMBL" id="QGGY01000003">
    <property type="protein sequence ID" value="PWJ77556.1"/>
    <property type="molecule type" value="Genomic_DNA"/>
</dbReference>
<dbReference type="RefSeq" id="WP_109625648.1">
    <property type="nucleotide sequence ID" value="NZ_JANKBI010000002.1"/>
</dbReference>
<dbReference type="InterPro" id="IPR023296">
    <property type="entry name" value="Glyco_hydro_beta-prop_sf"/>
</dbReference>
<evidence type="ECO:0000313" key="5">
    <source>
        <dbReference type="EMBL" id="PWJ77556.1"/>
    </source>
</evidence>
<dbReference type="InterPro" id="IPR013148">
    <property type="entry name" value="Glyco_hydro_32_N"/>
</dbReference>